<name>W7EXI3_BIPV3</name>
<dbReference type="HOGENOM" id="CLU_552041_0_0_1"/>
<evidence type="ECO:0000256" key="1">
    <source>
        <dbReference type="SAM" id="MobiDB-lite"/>
    </source>
</evidence>
<gene>
    <name evidence="2" type="ORF">COCVIDRAFT_11285</name>
</gene>
<dbReference type="EMBL" id="KI968692">
    <property type="protein sequence ID" value="EUN32796.1"/>
    <property type="molecule type" value="Genomic_DNA"/>
</dbReference>
<organism evidence="2 3">
    <name type="scientific">Bipolaris victoriae (strain FI3)</name>
    <name type="common">Victoria blight of oats agent</name>
    <name type="synonym">Cochliobolus victoriae</name>
    <dbReference type="NCBI Taxonomy" id="930091"/>
    <lineage>
        <taxon>Eukaryota</taxon>
        <taxon>Fungi</taxon>
        <taxon>Dikarya</taxon>
        <taxon>Ascomycota</taxon>
        <taxon>Pezizomycotina</taxon>
        <taxon>Dothideomycetes</taxon>
        <taxon>Pleosporomycetidae</taxon>
        <taxon>Pleosporales</taxon>
        <taxon>Pleosporineae</taxon>
        <taxon>Pleosporaceae</taxon>
        <taxon>Bipolaris</taxon>
    </lineage>
</organism>
<keyword evidence="3" id="KW-1185">Reference proteome</keyword>
<dbReference type="RefSeq" id="XP_014562244.1">
    <property type="nucleotide sequence ID" value="XM_014706758.1"/>
</dbReference>
<evidence type="ECO:0000313" key="3">
    <source>
        <dbReference type="Proteomes" id="UP000054337"/>
    </source>
</evidence>
<sequence>MRLAMTSLDEEARAARGAGGVVGGGWGFLQQAIRQTRAGAPGSLKTQWDDVRRRTGSCSSGCREGIGRGGERWVEKEELCVCARGQGSGQRQGSGPARRRPGTDKPQTEFFSANFANDTPMPQTACLDLDSVPPCRSGPSPRQDMVTRAAKALFPAPPSNGVDNDAAQGCPIHHPPFAAPPAAPLPITPACMPVCSQRCRYIRPKRGIPCRKLRQAEEKAALARLAACLLASSSPITTNIIIVGCVCSCRRRCRAAASTGPTKDNGHEITMTPPSRVVGEEDECHGSRLLAGLGRPMCGCGRASIGSHVARGQGETKCEAGTTLLLPTAASPSRVTVARLVIFPRLREGKGFFFTPGVRAPIMPQRPPHINCGLSAVAVVALSPLSGPACHSASPCDRLAVCCPLSSPSSGSNRFLLAPTARCSESSPHPAPSHDHRLPLGFTVSVHLSVRLSACNSGTATGIGFGSGISILCPGPSPLGPKDKDARSPRPLNS</sequence>
<feature type="region of interest" description="Disordered" evidence="1">
    <location>
        <begin position="85"/>
        <end position="107"/>
    </location>
</feature>
<protein>
    <submittedName>
        <fullName evidence="2">Uncharacterized protein</fullName>
    </submittedName>
</protein>
<evidence type="ECO:0000313" key="2">
    <source>
        <dbReference type="EMBL" id="EUN32796.1"/>
    </source>
</evidence>
<reference evidence="2 3" key="1">
    <citation type="journal article" date="2013" name="PLoS Genet.">
        <title>Comparative genome structure, secondary metabolite, and effector coding capacity across Cochliobolus pathogens.</title>
        <authorList>
            <person name="Condon B.J."/>
            <person name="Leng Y."/>
            <person name="Wu D."/>
            <person name="Bushley K.E."/>
            <person name="Ohm R.A."/>
            <person name="Otillar R."/>
            <person name="Martin J."/>
            <person name="Schackwitz W."/>
            <person name="Grimwood J."/>
            <person name="MohdZainudin N."/>
            <person name="Xue C."/>
            <person name="Wang R."/>
            <person name="Manning V.A."/>
            <person name="Dhillon B."/>
            <person name="Tu Z.J."/>
            <person name="Steffenson B.J."/>
            <person name="Salamov A."/>
            <person name="Sun H."/>
            <person name="Lowry S."/>
            <person name="LaButti K."/>
            <person name="Han J."/>
            <person name="Copeland A."/>
            <person name="Lindquist E."/>
            <person name="Barry K."/>
            <person name="Schmutz J."/>
            <person name="Baker S.E."/>
            <person name="Ciuffetti L.M."/>
            <person name="Grigoriev I.V."/>
            <person name="Zhong S."/>
            <person name="Turgeon B.G."/>
        </authorList>
    </citation>
    <scope>NUCLEOTIDE SEQUENCE [LARGE SCALE GENOMIC DNA]</scope>
    <source>
        <strain evidence="2 3">FI3</strain>
    </source>
</reference>
<dbReference type="Proteomes" id="UP000054337">
    <property type="component" value="Unassembled WGS sequence"/>
</dbReference>
<dbReference type="AlphaFoldDB" id="W7EXI3"/>
<accession>W7EXI3</accession>
<dbReference type="GeneID" id="26250253"/>
<proteinExistence type="predicted"/>